<dbReference type="KEGG" id="lmok:CQ02_03785"/>
<evidence type="ECO:0000313" key="75">
    <source>
        <dbReference type="Proteomes" id="UP000403352"/>
    </source>
</evidence>
<dbReference type="Proteomes" id="UP000322220">
    <property type="component" value="Unassembled WGS sequence"/>
</dbReference>
<evidence type="ECO:0000313" key="91">
    <source>
        <dbReference type="Proteomes" id="UP000528151"/>
    </source>
</evidence>
<evidence type="ECO:0000313" key="48">
    <source>
        <dbReference type="EMBL" id="HAC0013822.1"/>
    </source>
</evidence>
<evidence type="ECO:0000313" key="23">
    <source>
        <dbReference type="EMBL" id="EAG6762595.1"/>
    </source>
</evidence>
<dbReference type="Proteomes" id="UP000339309">
    <property type="component" value="Unassembled WGS sequence"/>
</dbReference>
<evidence type="ECO:0000313" key="6">
    <source>
        <dbReference type="EMBL" id="EAD3791682.1"/>
    </source>
</evidence>
<evidence type="ECO:0000313" key="65">
    <source>
        <dbReference type="Proteomes" id="UP000350032"/>
    </source>
</evidence>
<dbReference type="EMBL" id="AABBHO010000022">
    <property type="protein sequence ID" value="EAG2997343.1"/>
    <property type="molecule type" value="Genomic_DNA"/>
</dbReference>
<dbReference type="Proteomes" id="UP000455569">
    <property type="component" value="Unassembled WGS sequence"/>
</dbReference>
<evidence type="ECO:0000313" key="105">
    <source>
        <dbReference type="Proteomes" id="UP000843775"/>
    </source>
</evidence>
<dbReference type="OMA" id="QELNHTQ"/>
<dbReference type="Pfam" id="PF03885">
    <property type="entry name" value="DUF327"/>
    <property type="match status" value="1"/>
</dbReference>
<dbReference type="Proteomes" id="UP000331186">
    <property type="component" value="Unassembled WGS sequence"/>
</dbReference>
<dbReference type="Proteomes" id="UP000388699">
    <property type="component" value="Unassembled WGS sequence"/>
</dbReference>
<dbReference type="EMBL" id="MJTJ01000023">
    <property type="protein sequence ID" value="OET47931.1"/>
    <property type="molecule type" value="Genomic_DNA"/>
</dbReference>
<evidence type="ECO:0000313" key="61">
    <source>
        <dbReference type="Proteomes" id="UP000337746"/>
    </source>
</evidence>
<evidence type="ECO:0000313" key="70">
    <source>
        <dbReference type="Proteomes" id="UP000376505"/>
    </source>
</evidence>
<evidence type="ECO:0000313" key="92">
    <source>
        <dbReference type="Proteomes" id="UP000530452"/>
    </source>
</evidence>
<dbReference type="EMBL" id="AABDDO010000001">
    <property type="protein sequence ID" value="EAG6762595.1"/>
    <property type="molecule type" value="Genomic_DNA"/>
</dbReference>
<dbReference type="EMBL" id="DABXZF010000027">
    <property type="protein sequence ID" value="HAO5923115.1"/>
    <property type="molecule type" value="Genomic_DNA"/>
</dbReference>
<dbReference type="Proteomes" id="UP000336166">
    <property type="component" value="Unassembled WGS sequence"/>
</dbReference>
<evidence type="ECO:0000313" key="34">
    <source>
        <dbReference type="EMBL" id="ECB9513891.1"/>
    </source>
</evidence>
<evidence type="ECO:0000313" key="5">
    <source>
        <dbReference type="EMBL" id="EAD1183984.1"/>
    </source>
</evidence>
<dbReference type="Proteomes" id="UP000389283">
    <property type="component" value="Unassembled WGS sequence"/>
</dbReference>
<dbReference type="EMBL" id="AAAIKW010000001">
    <property type="protein sequence ID" value="EAC4551271.1"/>
    <property type="molecule type" value="Genomic_DNA"/>
</dbReference>
<evidence type="ECO:0000313" key="89">
    <source>
        <dbReference type="Proteomes" id="UP000525850"/>
    </source>
</evidence>
<evidence type="ECO:0000313" key="41">
    <source>
        <dbReference type="EMBL" id="EDN9835525.1"/>
    </source>
</evidence>
<evidence type="ECO:0000313" key="97">
    <source>
        <dbReference type="Proteomes" id="UP000540417"/>
    </source>
</evidence>
<evidence type="ECO:0000313" key="107">
    <source>
        <dbReference type="Proteomes" id="UP000852906"/>
    </source>
</evidence>
<dbReference type="EMBL" id="AABAWE010000001">
    <property type="protein sequence ID" value="EAG2086006.1"/>
    <property type="molecule type" value="Genomic_DNA"/>
</dbReference>
<evidence type="ECO:0000313" key="57">
    <source>
        <dbReference type="EMBL" id="TYU55951.1"/>
    </source>
</evidence>
<evidence type="ECO:0000313" key="80">
    <source>
        <dbReference type="Proteomes" id="UP000460224"/>
    </source>
</evidence>
<evidence type="ECO:0000313" key="35">
    <source>
        <dbReference type="EMBL" id="ECC1557610.1"/>
    </source>
</evidence>
<dbReference type="Proteomes" id="UP000478682">
    <property type="component" value="Unassembled WGS sequence"/>
</dbReference>
<evidence type="ECO:0000313" key="73">
    <source>
        <dbReference type="Proteomes" id="UP000389283"/>
    </source>
</evidence>
<evidence type="ECO:0000313" key="60">
    <source>
        <dbReference type="Proteomes" id="UP000336166"/>
    </source>
</evidence>
<evidence type="ECO:0000313" key="96">
    <source>
        <dbReference type="Proteomes" id="UP000540117"/>
    </source>
</evidence>
<evidence type="ECO:0000313" key="86">
    <source>
        <dbReference type="Proteomes" id="UP000481141"/>
    </source>
</evidence>
<dbReference type="RefSeq" id="WP_003724438.1">
    <property type="nucleotide sequence ID" value="NC_021824.1"/>
</dbReference>
<dbReference type="EMBL" id="AALGDA010000027">
    <property type="protein sequence ID" value="ECY9783220.1"/>
    <property type="molecule type" value="Genomic_DNA"/>
</dbReference>
<dbReference type="EMBL" id="QDAY01000001">
    <property type="protein sequence ID" value="KAA9453337.1"/>
    <property type="molecule type" value="Genomic_DNA"/>
</dbReference>
<dbReference type="EMBL" id="AACKDQ010000022">
    <property type="protein sequence ID" value="EAK9317481.1"/>
    <property type="molecule type" value="Genomic_DNA"/>
</dbReference>
<evidence type="ECO:0000313" key="100">
    <source>
        <dbReference type="Proteomes" id="UP000548278"/>
    </source>
</evidence>
<dbReference type="Proteomes" id="UP000478704">
    <property type="component" value="Unassembled WGS sequence"/>
</dbReference>
<evidence type="ECO:0000313" key="95">
    <source>
        <dbReference type="Proteomes" id="UP000535556"/>
    </source>
</evidence>
<dbReference type="EMBL" id="AABGHY010000001">
    <property type="protein sequence ID" value="EAH3292868.1"/>
    <property type="molecule type" value="Genomic_DNA"/>
</dbReference>
<evidence type="ECO:0000313" key="79">
    <source>
        <dbReference type="Proteomes" id="UP000455569"/>
    </source>
</evidence>
<evidence type="ECO:0000313" key="103">
    <source>
        <dbReference type="Proteomes" id="UP000840197"/>
    </source>
</evidence>
<dbReference type="Proteomes" id="UP000467347">
    <property type="component" value="Unassembled WGS sequence"/>
</dbReference>
<evidence type="ECO:0000313" key="56">
    <source>
        <dbReference type="EMBL" id="OET48734.1"/>
    </source>
</evidence>
<evidence type="ECO:0000313" key="24">
    <source>
        <dbReference type="EMBL" id="EAG6990321.1"/>
    </source>
</evidence>
<evidence type="ECO:0000313" key="62">
    <source>
        <dbReference type="Proteomes" id="UP000339309"/>
    </source>
</evidence>
<dbReference type="EMBL" id="AAAKQF010000003">
    <property type="protein sequence ID" value="EAC9039916.1"/>
    <property type="molecule type" value="Genomic_DNA"/>
</dbReference>
<evidence type="ECO:0000313" key="67">
    <source>
        <dbReference type="Proteomes" id="UP000358545"/>
    </source>
</evidence>
<dbReference type="Proteomes" id="UP000540117">
    <property type="component" value="Unassembled WGS sequence"/>
</dbReference>
<evidence type="ECO:0000313" key="33">
    <source>
        <dbReference type="EMBL" id="ECB9474818.1"/>
    </source>
</evidence>
<dbReference type="EMBL" id="AALAQH010000001">
    <property type="protein sequence ID" value="ECX6923604.1"/>
    <property type="molecule type" value="Genomic_DNA"/>
</dbReference>
<dbReference type="EMBL" id="AABCVX010000001">
    <property type="protein sequence ID" value="EAG6168002.1"/>
    <property type="molecule type" value="Genomic_DNA"/>
</dbReference>
<dbReference type="SUPFAM" id="SSF158397">
    <property type="entry name" value="TM1646-like"/>
    <property type="match status" value="1"/>
</dbReference>
<evidence type="ECO:0000313" key="14">
    <source>
        <dbReference type="EMBL" id="EAG1892222.1"/>
    </source>
</evidence>
<dbReference type="EMBL" id="AABAYG010000001">
    <property type="protein sequence ID" value="EAG2244355.1"/>
    <property type="molecule type" value="Genomic_DNA"/>
</dbReference>
<evidence type="ECO:0000313" key="12">
    <source>
        <dbReference type="EMBL" id="EAE4940721.1"/>
    </source>
</evidence>
<evidence type="ECO:0000313" key="28">
    <source>
        <dbReference type="EMBL" id="EAH3292868.1"/>
    </source>
</evidence>
<dbReference type="EMBL" id="AAASLB010000001">
    <property type="protein sequence ID" value="EAE4940721.1"/>
    <property type="molecule type" value="Genomic_DNA"/>
</dbReference>
<reference evidence="92 94" key="6">
    <citation type="submission" date="2019-04" db="EMBL/GenBank/DDBJ databases">
        <authorList>
            <person name="Ashton P.M."/>
            <person name="Dallman T."/>
            <person name="Nair S."/>
            <person name="De Pinna E."/>
            <person name="Peters T."/>
            <person name="Grant K."/>
        </authorList>
    </citation>
    <scope>NUCLEOTIDE SEQUENCE [LARGE SCALE GENOMIC DNA]</scope>
    <source>
        <strain evidence="27 94">282333</strain>
        <strain evidence="28 92">282352</strain>
        <strain evidence="26 99">289003</strain>
        <strain evidence="42 83">788324</strain>
        <strain evidence="12">RL15000286</strain>
    </source>
</reference>
<dbReference type="EMBL" id="DAAJFY010000001">
    <property type="protein sequence ID" value="HAC0274123.1"/>
    <property type="molecule type" value="Genomic_DNA"/>
</dbReference>
<evidence type="ECO:0000313" key="77">
    <source>
        <dbReference type="Proteomes" id="UP000423131"/>
    </source>
</evidence>
<dbReference type="Proteomes" id="UP000460224">
    <property type="component" value="Unassembled WGS sequence"/>
</dbReference>
<dbReference type="EMBL" id="AAANYN010000024">
    <property type="protein sequence ID" value="EAD5775218.1"/>
    <property type="molecule type" value="Genomic_DNA"/>
</dbReference>
<dbReference type="Proteomes" id="UP000852906">
    <property type="component" value="Unassembled WGS sequence"/>
</dbReference>
<evidence type="ECO:0000313" key="17">
    <source>
        <dbReference type="EMBL" id="EAG2514091.1"/>
    </source>
</evidence>
<dbReference type="EMBL" id="AACJYH010000001">
    <property type="protein sequence ID" value="EAK8896424.1"/>
    <property type="molecule type" value="Genomic_DNA"/>
</dbReference>
<evidence type="ECO:0000313" key="54">
    <source>
        <dbReference type="EMBL" id="NYA00553.1"/>
    </source>
</evidence>
<dbReference type="Proteomes" id="UP000393182">
    <property type="component" value="Unassembled WGS sequence"/>
</dbReference>
<evidence type="ECO:0000313" key="16">
    <source>
        <dbReference type="EMBL" id="EAG2244355.1"/>
    </source>
</evidence>
<dbReference type="KEGG" id="lmv:Y193_12215"/>
<reference evidence="37 68" key="8">
    <citation type="submission" date="2019-09" db="EMBL/GenBank/DDBJ databases">
        <authorList>
            <consortium name="GenomeTrakr network: Whole genome sequencing for foodborne pathogen traceback"/>
        </authorList>
    </citation>
    <scope>NUCLEOTIDE SEQUENCE [LARGE SCALE GENOMIC DNA]</scope>
    <source>
        <strain evidence="24 100">CFSAN004300</strain>
        <strain evidence="25 88">CFSAN072474</strain>
        <strain evidence="37 68">FLAG-55987</strain>
        <strain evidence="23 95">NRRL B-33244</strain>
        <strain evidence="32 76">PHLUSALM00088</strain>
    </source>
</reference>
<dbReference type="Proteomes" id="UP000522199">
    <property type="component" value="Unassembled WGS sequence"/>
</dbReference>
<dbReference type="EMBL" id="AABDGJ010000003">
    <property type="protein sequence ID" value="EAG6990321.1"/>
    <property type="molecule type" value="Genomic_DNA"/>
</dbReference>
<gene>
    <name evidence="13" type="ORF">A8L61_05660</name>
    <name evidence="24" type="ORF">AB917_06935</name>
    <name evidence="1" type="ORF">ABZ57_02100</name>
    <name evidence="23" type="ORF">AF817_05070</name>
    <name evidence="56" type="ORF">AJL21_10720</name>
    <name evidence="55" type="ORF">AJL21_15735</name>
    <name evidence="10" type="ORF">ART25_00370</name>
    <name evidence="17" type="ORF">B1N52_02875</name>
    <name evidence="16" type="ORF">B1S26_02940</name>
    <name evidence="18" type="ORF">B5K54_08570</name>
    <name evidence="14" type="ORF">BB997_01210</name>
    <name evidence="36" type="ORF">BCZ19_02905</name>
    <name evidence="15" type="ORF">BCZ21_01945</name>
    <name evidence="21" type="ORF">CA369_03050</name>
    <name evidence="19" type="ORF">CAC64_13100</name>
    <name evidence="20" type="ORF">CAV64_00005</name>
    <name evidence="25" type="ORF">CW845_10730</name>
    <name evidence="27" type="ORF">D4920_03215</name>
    <name evidence="26" type="ORF">D4B11_11185</name>
    <name evidence="28" type="ORF">D5N24_00525</name>
    <name evidence="31" type="ORF">D7104_01795</name>
    <name evidence="53" type="ORF">DCK61_02455</name>
    <name evidence="22" type="ORF">DCT16_01210</name>
    <name evidence="9" type="ORF">DG57_13695</name>
    <name evidence="3" type="ORF">DQ70_01185</name>
    <name evidence="2" type="ORF">DU018_11165</name>
    <name evidence="12" type="ORF">E1W56_01490</name>
    <name evidence="29" type="ORF">E5F58_02905</name>
    <name evidence="30" type="ORF">E5H26_04920</name>
    <name evidence="8" type="ORF">EX365_02685</name>
    <name evidence="7" type="ORF">EXZ73_13030</name>
    <name evidence="37" type="ORF">F6436_15010</name>
    <name evidence="38" type="ORF">F6515_09440</name>
    <name evidence="32" type="ORF">FA835_10220</name>
    <name evidence="34" type="ORF">FLQ97_09085</name>
    <name evidence="33" type="ORF">FLR03_14185</name>
    <name evidence="35" type="ORF">FNX40_12440</name>
    <name evidence="42" type="ORF">FV747_06345</name>
    <name evidence="57" type="ORF">FZW98_00005</name>
    <name evidence="43" type="ORF">G3O21_000893</name>
    <name evidence="44" type="ORF">GHH22_09265</name>
    <name evidence="50" type="ORF">GI949_07320</name>
    <name evidence="41" type="ORF">GJW51_02460</name>
    <name evidence="39" type="ORF">GQG13_01400</name>
    <name evidence="40" type="ORF">GT011_05035</name>
    <name evidence="45" type="ORF">GYR60_01960</name>
    <name evidence="46" type="ORF">GYS09_05180</name>
    <name evidence="47" type="ORF">GYU24_05420</name>
    <name evidence="48" type="ORF">GYX23_12565</name>
    <name evidence="49" type="ORF">GYY14_01940</name>
    <name evidence="51" type="ORF">HQN34_000375</name>
    <name evidence="54" type="ORF">HZJ64_01815</name>
    <name evidence="52" type="ORF">IP987_002330</name>
    <name evidence="4" type="ORF">KV70_06840</name>
    <name evidence="5" type="ORF">QD52_02680</name>
    <name evidence="6" type="ORF">UI29_02705</name>
    <name evidence="11" type="ORF">Y261_13120</name>
</gene>
<dbReference type="EMBL" id="VTIK01000001">
    <property type="protein sequence ID" value="TYU55951.1"/>
    <property type="molecule type" value="Genomic_DNA"/>
</dbReference>
<dbReference type="Proteomes" id="UP000398321">
    <property type="component" value="Unassembled WGS sequence"/>
</dbReference>
<reference evidence="55 107" key="1">
    <citation type="submission" date="2016-09" db="EMBL/GenBank/DDBJ databases">
        <title>100K Listeria isolates.</title>
        <authorList>
            <person name="Chen P."/>
            <person name="Weimer B.C."/>
            <person name="Kong N."/>
            <person name="Huang B."/>
        </authorList>
    </citation>
    <scope>NUCLEOTIDE SEQUENCE [LARGE SCALE GENOMIC DNA]</scope>
    <source>
        <strain evidence="55 107">BCW_2383</strain>
    </source>
</reference>
<dbReference type="Proteomes" id="UP000345329">
    <property type="component" value="Unassembled WGS sequence"/>
</dbReference>
<dbReference type="EMBL" id="AABBZO010000002">
    <property type="protein sequence ID" value="EAG4461255.1"/>
    <property type="molecule type" value="Genomic_DNA"/>
</dbReference>
<dbReference type="Proteomes" id="UP000840197">
    <property type="component" value="Unassembled WGS sequence"/>
</dbReference>
<dbReference type="EMBL" id="JACAVN010000001">
    <property type="protein sequence ID" value="NYA00553.1"/>
    <property type="molecule type" value="Genomic_DNA"/>
</dbReference>
<dbReference type="EMBL" id="AAAQJJ010000018">
    <property type="protein sequence ID" value="EAE0770885.1"/>
    <property type="molecule type" value="Genomic_DNA"/>
</dbReference>
<dbReference type="Proteomes" id="UP000337746">
    <property type="component" value="Unassembled WGS sequence"/>
</dbReference>
<evidence type="ECO:0000313" key="21">
    <source>
        <dbReference type="EMBL" id="EAG4461255.1"/>
    </source>
</evidence>
<reference evidence="57 58" key="7">
    <citation type="submission" date="2019-08" db="EMBL/GenBank/DDBJ databases">
        <title>Soil Listeria distribution.</title>
        <authorList>
            <person name="Liao J."/>
        </authorList>
    </citation>
    <scope>NUCLEOTIDE SEQUENCE [LARGE SCALE GENOMIC DNA]</scope>
    <source>
        <strain evidence="57 58">IN-RH-2-BL1</strain>
    </source>
</reference>
<evidence type="ECO:0000313" key="32">
    <source>
        <dbReference type="EMBL" id="EAK9317481.1"/>
    </source>
</evidence>
<evidence type="ECO:0000313" key="74">
    <source>
        <dbReference type="Proteomes" id="UP000398321"/>
    </source>
</evidence>
<dbReference type="Proteomes" id="UP000427828">
    <property type="component" value="Unassembled WGS sequence"/>
</dbReference>
<reference evidence="60 62" key="5">
    <citation type="submission" date="2018-06" db="EMBL/GenBank/DDBJ databases">
        <authorList>
            <consortium name="PulseNet: The National Subtyping Network for Foodborne Disease Surveillance"/>
            <person name="Tarr C.L."/>
            <person name="Trees E."/>
            <person name="Katz L.S."/>
            <person name="Carleton-Romer H.A."/>
            <person name="Stroika S."/>
            <person name="Kucerova Z."/>
            <person name="Roache K.F."/>
            <person name="Sabol A.L."/>
            <person name="Besser J."/>
            <person name="Gerner-Smidt P."/>
        </authorList>
    </citation>
    <scope>NUCLEOTIDE SEQUENCE [LARGE SCALE GENOMIC DNA]</scope>
    <source>
        <strain evidence="1 62">2015L-6227</strain>
        <strain evidence="11 60">PNUSAL000134</strain>
        <strain evidence="4 66">PNUSAL000910</strain>
        <strain evidence="13 67">PNUSAL002180</strain>
        <strain evidence="14 84">PNUSAL002298</strain>
        <strain evidence="19 93">PNUSAL003001</strain>
        <strain evidence="31 65">PNUSAL004402</strain>
        <strain evidence="38 87">PNUSAL005692</strain>
    </source>
</reference>
<evidence type="ECO:0000313" key="98">
    <source>
        <dbReference type="Proteomes" id="UP000544530"/>
    </source>
</evidence>
<evidence type="ECO:0000313" key="22">
    <source>
        <dbReference type="EMBL" id="EAG6168002.1"/>
    </source>
</evidence>
<evidence type="ECO:0000313" key="45">
    <source>
        <dbReference type="EMBL" id="HAB8397269.1"/>
    </source>
</evidence>
<dbReference type="EMBL" id="DAAIHR010000001">
    <property type="protein sequence ID" value="HAB8397269.1"/>
    <property type="molecule type" value="Genomic_DNA"/>
</dbReference>
<dbReference type="Proteomes" id="UP000467247">
    <property type="component" value="Unassembled WGS sequence"/>
</dbReference>
<sequence length="154" mass="17684">MNNVSIGQISQSKQTNVVRGMQELNQTQQLYFEQMKANGKKQTPSLTEINELITNVTDKKSLVEMDMTVDNVLSYKKAVQTFLNFYVNNVMDYDNIESRHPKYGFSQKMTILKQVEKQTNELDDVMNLIDTKTGHLDMLNRIGEITGMILDVVL</sequence>
<dbReference type="Proteomes" id="UP000533021">
    <property type="component" value="Unassembled WGS sequence"/>
</dbReference>
<evidence type="ECO:0000313" key="68">
    <source>
        <dbReference type="Proteomes" id="UP000364988"/>
    </source>
</evidence>
<dbReference type="InterPro" id="IPR005585">
    <property type="entry name" value="DUF327"/>
</dbReference>
<dbReference type="EMBL" id="AAAJKI010000030">
    <property type="protein sequence ID" value="EAC6548911.1"/>
    <property type="molecule type" value="Genomic_DNA"/>
</dbReference>
<dbReference type="EMBL" id="AANPAU010000002">
    <property type="protein sequence ID" value="EDP8513493.1"/>
    <property type="molecule type" value="Genomic_DNA"/>
</dbReference>
<dbReference type="Proteomes" id="UP000842809">
    <property type="component" value="Unassembled WGS sequence"/>
</dbReference>
<evidence type="ECO:0000313" key="39">
    <source>
        <dbReference type="EMBL" id="EDN7713774.1"/>
    </source>
</evidence>
<reference evidence="103 104" key="2">
    <citation type="journal article" date="2018" name="Genome Biol.">
        <title>SKESA: strategic k-mer extension for scrupulous assemblies.</title>
        <authorList>
            <person name="Souvorov A."/>
            <person name="Agarwala R."/>
            <person name="Lipman D.J."/>
        </authorList>
    </citation>
    <scope>NUCLEOTIDE SEQUENCE [LARGE SCALE GENOMIC DNA]</scope>
    <source>
        <strain evidence="44">09CEB371LM</strain>
        <strain evidence="51">2017-325981-023-01</strain>
        <strain evidence="46 106">CFIAFB20100120</strain>
        <strain evidence="45 103">CFIAFB20130012</strain>
        <strain evidence="47">CFIAFB20160038</strain>
        <strain evidence="49">CFIAFB20170037</strain>
        <strain evidence="48 104">CFIAFB20170045</strain>
        <strain evidence="50 105">DMG1500109</strain>
        <strain evidence="52">SFBRL218_S4</strain>
    </source>
</reference>
<evidence type="ECO:0000313" key="15">
    <source>
        <dbReference type="EMBL" id="EAG2086006.1"/>
    </source>
</evidence>
<evidence type="ECO:0000313" key="94">
    <source>
        <dbReference type="Proteomes" id="UP000533021"/>
    </source>
</evidence>
<dbReference type="Proteomes" id="UP000546397">
    <property type="component" value="Unassembled WGS sequence"/>
</dbReference>
<dbReference type="EMBL" id="AABAGT010000006">
    <property type="protein sequence ID" value="EAG0866766.1"/>
    <property type="molecule type" value="Genomic_DNA"/>
</dbReference>
<dbReference type="Proteomes" id="UP000376505">
    <property type="component" value="Unassembled WGS sequence"/>
</dbReference>
<dbReference type="Proteomes" id="UP000368512">
    <property type="component" value="Unassembled WGS sequence"/>
</dbReference>
<evidence type="ECO:0000313" key="9">
    <source>
        <dbReference type="EMBL" id="EAE0770885.1"/>
    </source>
</evidence>
<dbReference type="Proteomes" id="UP000481141">
    <property type="component" value="Unassembled WGS sequence"/>
</dbReference>
<dbReference type="Proteomes" id="UP000410967">
    <property type="component" value="Unassembled WGS sequence"/>
</dbReference>
<evidence type="ECO:0000313" key="40">
    <source>
        <dbReference type="EMBL" id="EDN8268700.1"/>
    </source>
</evidence>
<evidence type="ECO:0000313" key="84">
    <source>
        <dbReference type="Proteomes" id="UP000478682"/>
    </source>
</evidence>
<dbReference type="EMBL" id="DAAIJL010000003">
    <property type="protein sequence ID" value="HAB8556685.1"/>
    <property type="molecule type" value="Genomic_DNA"/>
</dbReference>
<dbReference type="EMBL" id="DAAJZA010000003">
    <property type="protein sequence ID" value="HAC1754780.1"/>
    <property type="molecule type" value="Genomic_DNA"/>
</dbReference>
<evidence type="ECO:0000313" key="93">
    <source>
        <dbReference type="Proteomes" id="UP000531172"/>
    </source>
</evidence>
<dbReference type="Proteomes" id="UP000354255">
    <property type="component" value="Unassembled WGS sequence"/>
</dbReference>
<dbReference type="EMBL" id="AABATR010000001">
    <property type="protein sequence ID" value="EAG1892222.1"/>
    <property type="molecule type" value="Genomic_DNA"/>
</dbReference>
<dbReference type="EMBL" id="AANCRK010000001">
    <property type="protein sequence ID" value="EDN7713774.1"/>
    <property type="molecule type" value="Genomic_DNA"/>
</dbReference>
<dbReference type="EMBL" id="AANEHK010000004">
    <property type="protein sequence ID" value="EDO0985620.1"/>
    <property type="molecule type" value="Genomic_DNA"/>
</dbReference>
<evidence type="ECO:0000313" key="4">
    <source>
        <dbReference type="EMBL" id="EAC9039916.1"/>
    </source>
</evidence>
<evidence type="ECO:0000313" key="72">
    <source>
        <dbReference type="Proteomes" id="UP000388699"/>
    </source>
</evidence>
<evidence type="ECO:0000313" key="82">
    <source>
        <dbReference type="Proteomes" id="UP000467347"/>
    </source>
</evidence>
<dbReference type="EMBL" id="AABGUK010000001">
    <property type="protein sequence ID" value="EAH4240947.1"/>
    <property type="molecule type" value="Genomic_DNA"/>
</dbReference>
<reference evidence="54 98" key="10">
    <citation type="submission" date="2020-06" db="EMBL/GenBank/DDBJ databases">
        <title>Two Listeria outbreaks in Switzerland in 2018 and 2020.</title>
        <authorList>
            <person name="Stevens M.J.A."/>
            <person name="Bloemberg G."/>
            <person name="Nusch-Inderbinnen M."/>
            <person name="Stephan R."/>
        </authorList>
    </citation>
    <scope>NUCLEOTIDE SEQUENCE [LARGE SCALE GENOMIC DNA]</scope>
    <source>
        <strain evidence="54 98">N18-0707</strain>
    </source>
</reference>
<dbReference type="Proteomes" id="UP000525850">
    <property type="component" value="Unassembled WGS sequence"/>
</dbReference>
<evidence type="ECO:0000313" key="106">
    <source>
        <dbReference type="Proteomes" id="UP000844415"/>
    </source>
</evidence>
<reference evidence="61 64" key="4">
    <citation type="submission" date="2018-06" db="EMBL/GenBank/DDBJ databases">
        <authorList>
            <consortium name="GenomeTrakr: Next Generation Sequencing Network for Food Pathogen Tracability"/>
        </authorList>
    </citation>
    <scope>NUCLEOTIDE SEQUENCE [LARGE SCALE GENOMIC DNA]</scope>
    <source>
        <strain evidence="18 101">10B02965A-1</strain>
        <strain evidence="9 72">CFSAN008016</strain>
        <strain evidence="3 69">CFSAN008042</strain>
        <strain evidence="21 91">CFSAN063727</strain>
        <strain evidence="39 79">CFSAN102901</strain>
        <strain evidence="10 71">FDA00006494</strain>
        <strain evidence="5 75">FDA00008584</strain>
        <strain evidence="16">FDA00011243</strain>
        <strain evidence="2 59">FDA00013332</strain>
        <strain evidence="8 63">FDA00013853</strain>
        <strain evidence="33 77">FDA00014336</strain>
        <strain evidence="35 73">FDA00014370</strain>
        <strain evidence="34 74">FDA00014392</strain>
        <strain evidence="40 81">FDA00015028</strain>
        <strain evidence="43">FDA00015054</strain>
        <strain evidence="20 96">FDA1005580-S054-001</strain>
        <strain evidence="85">FDA1090798-S029-001</strain>
        <strain evidence="86">FDA956581-098-004</strain>
        <strain evidence="17 89">FDA960927-006-004</strain>
        <strain evidence="22 102">FLAG-38921</strain>
        <strain evidence="36 78">FLAG-51482A</strain>
        <strain evidence="15 61">FLAG-54356</strain>
        <strain evidence="7 70">FSIS31901579</strain>
        <strain evidence="29 90">LS1344</strain>
        <strain evidence="30 97">LS1419</strain>
        <strain evidence="41 82">OSF101448</strain>
        <strain evidence="6 64">VA-WGS-00405</strain>
    </source>
</reference>
<dbReference type="Proteomes" id="UP000531172">
    <property type="component" value="Unassembled WGS sequence"/>
</dbReference>
<reference evidence="53 80" key="3">
    <citation type="submission" date="2018-04" db="EMBL/GenBank/DDBJ databases">
        <title>Genome Analysis of a Prevalent Clone of Listeria monocytogenes Sequence Type 87 in China.</title>
        <authorList>
            <person name="Wang Y."/>
        </authorList>
    </citation>
    <scope>NUCLEOTIDE SEQUENCE [LARGE SCALE GENOMIC DNA]</scope>
    <source>
        <strain evidence="53 80">ICDC_LM1523</strain>
    </source>
</reference>
<evidence type="ECO:0000313" key="59">
    <source>
        <dbReference type="Proteomes" id="UP000331186"/>
    </source>
</evidence>
<dbReference type="EMBL" id="AAAQQZ010000001">
    <property type="protein sequence ID" value="EAE1337376.1"/>
    <property type="molecule type" value="Genomic_DNA"/>
</dbReference>
<evidence type="ECO:0000313" key="38">
    <source>
        <dbReference type="EMBL" id="ECY9783220.1"/>
    </source>
</evidence>
<dbReference type="InterPro" id="IPR024042">
    <property type="entry name" value="TM1646-like_dom_sf"/>
</dbReference>
<dbReference type="EMBL" id="AAAMZD010000001">
    <property type="protein sequence ID" value="EAD3791682.1"/>
    <property type="molecule type" value="Genomic_DNA"/>
</dbReference>
<name>A0A0B8R7M0_LISMN</name>
<dbReference type="EMBL" id="DAAIRR010000001">
    <property type="protein sequence ID" value="HAB9175142.1"/>
    <property type="molecule type" value="Genomic_DNA"/>
</dbReference>
<proteinExistence type="predicted"/>
<evidence type="ECO:0000313" key="8">
    <source>
        <dbReference type="EMBL" id="EAD5785465.1"/>
    </source>
</evidence>
<evidence type="ECO:0000313" key="52">
    <source>
        <dbReference type="EMBL" id="HAO5923115.1"/>
    </source>
</evidence>
<evidence type="ECO:0000313" key="76">
    <source>
        <dbReference type="Proteomes" id="UP000410967"/>
    </source>
</evidence>
<dbReference type="EMBL" id="DABJAN010000001">
    <property type="protein sequence ID" value="HAJ9592209.1"/>
    <property type="molecule type" value="Genomic_DNA"/>
</dbReference>
<evidence type="ECO:0000313" key="78">
    <source>
        <dbReference type="Proteomes" id="UP000427828"/>
    </source>
</evidence>
<dbReference type="Proteomes" id="UP000403352">
    <property type="component" value="Unassembled WGS sequence"/>
</dbReference>
<dbReference type="Proteomes" id="UP000548278">
    <property type="component" value="Unassembled WGS sequence"/>
</dbReference>
<dbReference type="AlphaFoldDB" id="A0A0B8R7M0"/>
<evidence type="ECO:0000313" key="31">
    <source>
        <dbReference type="EMBL" id="EAK8896424.1"/>
    </source>
</evidence>
<dbReference type="Gene3D" id="1.20.120.490">
    <property type="entry name" value="Hypothetical protein TM1646-like domain"/>
    <property type="match status" value="1"/>
</dbReference>
<dbReference type="Proteomes" id="UP000840039">
    <property type="component" value="Unassembled WGS sequence"/>
</dbReference>
<dbReference type="Proteomes" id="UP000853596">
    <property type="component" value="Unassembled WGS sequence"/>
</dbReference>
<dbReference type="Proteomes" id="UP000544530">
    <property type="component" value="Unassembled WGS sequence"/>
</dbReference>
<dbReference type="EMBL" id="DAAJCS010000009">
    <property type="protein sequence ID" value="HAC0013822.1"/>
    <property type="molecule type" value="Genomic_DNA"/>
</dbReference>
<comment type="caution">
    <text evidence="10">The sequence shown here is derived from an EMBL/GenBank/DDBJ whole genome shotgun (WGS) entry which is preliminary data.</text>
</comment>
<dbReference type="Proteomes" id="UP000566721">
    <property type="component" value="Unassembled WGS sequence"/>
</dbReference>
<dbReference type="EMBL" id="AAHZFN010000021">
    <property type="protein sequence ID" value="ECB9474818.1"/>
    <property type="molecule type" value="Genomic_DNA"/>
</dbReference>
<dbReference type="EMBL" id="AABGVJ010000001">
    <property type="protein sequence ID" value="EAH4372047.1"/>
    <property type="molecule type" value="Genomic_DNA"/>
</dbReference>
<dbReference type="Proteomes" id="UP000528151">
    <property type="component" value="Unassembled WGS sequence"/>
</dbReference>
<dbReference type="Proteomes" id="UP000527632">
    <property type="component" value="Unassembled WGS sequence"/>
</dbReference>
<dbReference type="EMBL" id="AAAJWF010000001">
    <property type="protein sequence ID" value="EAC7479295.1"/>
    <property type="molecule type" value="Genomic_DNA"/>
</dbReference>
<evidence type="ECO:0000313" key="11">
    <source>
        <dbReference type="EMBL" id="EAE2355292.1"/>
    </source>
</evidence>
<evidence type="ECO:0000313" key="50">
    <source>
        <dbReference type="EMBL" id="HAC1754780.1"/>
    </source>
</evidence>
<dbReference type="Proteomes" id="UP000840928">
    <property type="component" value="Unassembled WGS sequence"/>
</dbReference>
<evidence type="ECO:0000313" key="20">
    <source>
        <dbReference type="EMBL" id="EAG4329635.1"/>
    </source>
</evidence>
<evidence type="ECO:0000313" key="63">
    <source>
        <dbReference type="Proteomes" id="UP000344343"/>
    </source>
</evidence>
<dbReference type="EMBL" id="AABEKY010000005">
    <property type="protein sequence ID" value="EAG9387960.1"/>
    <property type="molecule type" value="Genomic_DNA"/>
</dbReference>
<evidence type="ECO:0000313" key="29">
    <source>
        <dbReference type="EMBL" id="EAH4240947.1"/>
    </source>
</evidence>
<dbReference type="Proteomes" id="UP000841146">
    <property type="component" value="Unassembled WGS sequence"/>
</dbReference>
<evidence type="ECO:0000313" key="42">
    <source>
        <dbReference type="EMBL" id="EDO0985620.1"/>
    </source>
</evidence>
<evidence type="ECO:0000313" key="3">
    <source>
        <dbReference type="EMBL" id="EAC7479295.1"/>
    </source>
</evidence>
<evidence type="ECO:0000313" key="58">
    <source>
        <dbReference type="Proteomes" id="UP000322220"/>
    </source>
</evidence>
<evidence type="ECO:0000313" key="13">
    <source>
        <dbReference type="EMBL" id="EAG0866766.1"/>
    </source>
</evidence>
<evidence type="ECO:0000313" key="53">
    <source>
        <dbReference type="EMBL" id="KAA9453337.1"/>
    </source>
</evidence>
<evidence type="ECO:0000313" key="47">
    <source>
        <dbReference type="EMBL" id="HAB9175142.1"/>
    </source>
</evidence>
<evidence type="ECO:0000313" key="90">
    <source>
        <dbReference type="Proteomes" id="UP000527632"/>
    </source>
</evidence>
<evidence type="ECO:0000313" key="18">
    <source>
        <dbReference type="EMBL" id="EAG2997343.1"/>
    </source>
</evidence>
<evidence type="ECO:0000313" key="81">
    <source>
        <dbReference type="Proteomes" id="UP000467247"/>
    </source>
</evidence>
<evidence type="ECO:0000313" key="85">
    <source>
        <dbReference type="Proteomes" id="UP000478704"/>
    </source>
</evidence>
<evidence type="ECO:0000313" key="49">
    <source>
        <dbReference type="EMBL" id="HAC0274123.1"/>
    </source>
</evidence>
<dbReference type="EMBL" id="AABEMN010000016">
    <property type="protein sequence ID" value="EAG9520336.1"/>
    <property type="molecule type" value="Genomic_DNA"/>
</dbReference>
<dbReference type="Proteomes" id="UP000364988">
    <property type="component" value="Unassembled WGS sequence"/>
</dbReference>
<dbReference type="EMBL" id="AABBWO010000007">
    <property type="protein sequence ID" value="EAG4185238.1"/>
    <property type="molecule type" value="Genomic_DNA"/>
</dbReference>
<dbReference type="Proteomes" id="UP000844415">
    <property type="component" value="Unassembled WGS sequence"/>
</dbReference>
<evidence type="ECO:0000313" key="101">
    <source>
        <dbReference type="Proteomes" id="UP000549379"/>
    </source>
</evidence>
<evidence type="ECO:0000313" key="36">
    <source>
        <dbReference type="EMBL" id="ECX6923604.1"/>
    </source>
</evidence>
<evidence type="ECO:0000313" key="7">
    <source>
        <dbReference type="EMBL" id="EAD5775218.1"/>
    </source>
</evidence>
<protein>
    <submittedName>
        <fullName evidence="44">DUF327 domain-containing protein</fullName>
    </submittedName>
    <submittedName>
        <fullName evidence="10">DUF327 family protein</fullName>
    </submittedName>
    <submittedName>
        <fullName evidence="55">UDP-N-acetylenolpyruvoylglucosamine reductase</fullName>
    </submittedName>
    <submittedName>
        <fullName evidence="43">YaaR family protein</fullName>
    </submittedName>
</protein>
<dbReference type="EMBL" id="AANDSR010000001">
    <property type="protein sequence ID" value="EDN9835525.1"/>
    <property type="molecule type" value="Genomic_DNA"/>
</dbReference>
<dbReference type="EMBL" id="AAALRN010000001">
    <property type="protein sequence ID" value="EAD1183984.1"/>
    <property type="molecule type" value="Genomic_DNA"/>
</dbReference>
<evidence type="ECO:0000313" key="99">
    <source>
        <dbReference type="Proteomes" id="UP000546397"/>
    </source>
</evidence>
<dbReference type="EMBL" id="AABFVG010000002">
    <property type="protein sequence ID" value="EAH2281072.1"/>
    <property type="molecule type" value="Genomic_DNA"/>
</dbReference>
<dbReference type="EMBL" id="AAANYR010000001">
    <property type="protein sequence ID" value="EAD5785465.1"/>
    <property type="molecule type" value="Genomic_DNA"/>
</dbReference>
<dbReference type="EMBL" id="AALEDS010000024">
    <property type="protein sequence ID" value="ECY6545620.1"/>
    <property type="molecule type" value="Genomic_DNA"/>
</dbReference>
<dbReference type="EMBL" id="AAHZFY010000018">
    <property type="protein sequence ID" value="ECB9513891.1"/>
    <property type="molecule type" value="Genomic_DNA"/>
</dbReference>
<evidence type="ECO:0000313" key="2">
    <source>
        <dbReference type="EMBL" id="EAC6548911.1"/>
    </source>
</evidence>
<evidence type="ECO:0000313" key="83">
    <source>
        <dbReference type="Proteomes" id="UP000467536"/>
    </source>
</evidence>
<evidence type="ECO:0000313" key="43">
    <source>
        <dbReference type="EMBL" id="EDP8513493.1"/>
    </source>
</evidence>
<evidence type="ECO:0000313" key="87">
    <source>
        <dbReference type="Proteomes" id="UP000489121"/>
    </source>
</evidence>
<evidence type="ECO:0000313" key="25">
    <source>
        <dbReference type="EMBL" id="EAG9387960.1"/>
    </source>
</evidence>
<dbReference type="Proteomes" id="UP000549379">
    <property type="component" value="Unassembled WGS sequence"/>
</dbReference>
<dbReference type="EMBL" id="AANCZP010000001">
    <property type="protein sequence ID" value="EDN8268700.1"/>
    <property type="molecule type" value="Genomic_DNA"/>
</dbReference>
<dbReference type="Proteomes" id="UP000540417">
    <property type="component" value="Unassembled WGS sequence"/>
</dbReference>
<dbReference type="Proteomes" id="UP000467536">
    <property type="component" value="Unassembled WGS sequence"/>
</dbReference>
<evidence type="ECO:0000313" key="46">
    <source>
        <dbReference type="EMBL" id="HAB8556685.1"/>
    </source>
</evidence>
<evidence type="ECO:0000313" key="26">
    <source>
        <dbReference type="EMBL" id="EAG9520336.1"/>
    </source>
</evidence>
<evidence type="ECO:0000313" key="1">
    <source>
        <dbReference type="EMBL" id="EAC4551271.1"/>
    </source>
</evidence>
<dbReference type="Proteomes" id="UP000379076">
    <property type="component" value="Unassembled WGS sequence"/>
</dbReference>
<evidence type="ECO:0000313" key="19">
    <source>
        <dbReference type="EMBL" id="EAG4185238.1"/>
    </source>
</evidence>
<evidence type="ECO:0000313" key="69">
    <source>
        <dbReference type="Proteomes" id="UP000368512"/>
    </source>
</evidence>
<dbReference type="EMBL" id="MJTJ01000019">
    <property type="protein sequence ID" value="OET48734.1"/>
    <property type="molecule type" value="Genomic_DNA"/>
</dbReference>
<evidence type="ECO:0000313" key="27">
    <source>
        <dbReference type="EMBL" id="EAH2281072.1"/>
    </source>
</evidence>
<evidence type="ECO:0000313" key="44">
    <source>
        <dbReference type="EMBL" id="HAA8053345.1"/>
    </source>
</evidence>
<dbReference type="EMBL" id="AAIAJJ010000005">
    <property type="protein sequence ID" value="ECC1557610.1"/>
    <property type="molecule type" value="Genomic_DNA"/>
</dbReference>
<evidence type="ECO:0000313" key="104">
    <source>
        <dbReference type="Proteomes" id="UP000841146"/>
    </source>
</evidence>
<evidence type="ECO:0000313" key="51">
    <source>
        <dbReference type="EMBL" id="HAJ9592209.1"/>
    </source>
</evidence>
<dbReference type="Proteomes" id="UP000489121">
    <property type="component" value="Unassembled WGS sequence"/>
</dbReference>
<dbReference type="EMBL" id="AABBAW010000001">
    <property type="protein sequence ID" value="EAG2514091.1"/>
    <property type="molecule type" value="Genomic_DNA"/>
</dbReference>
<dbReference type="Proteomes" id="UP000344343">
    <property type="component" value="Unassembled WGS sequence"/>
</dbReference>
<dbReference type="Proteomes" id="UP000423131">
    <property type="component" value="Unassembled WGS sequence"/>
</dbReference>
<dbReference type="EMBL" id="AABBYJ010000001">
    <property type="protein sequence ID" value="EAG4329635.1"/>
    <property type="molecule type" value="Genomic_DNA"/>
</dbReference>
<evidence type="ECO:0000313" key="71">
    <source>
        <dbReference type="Proteomes" id="UP000379076"/>
    </source>
</evidence>
<dbReference type="Proteomes" id="UP000843775">
    <property type="component" value="Unassembled WGS sequence"/>
</dbReference>
<evidence type="ECO:0000313" key="30">
    <source>
        <dbReference type="EMBL" id="EAH4372047.1"/>
    </source>
</evidence>
<evidence type="ECO:0000313" key="55">
    <source>
        <dbReference type="EMBL" id="OET47931.1"/>
    </source>
</evidence>
<organism evidence="10 71">
    <name type="scientific">Listeria monocytogenes</name>
    <dbReference type="NCBI Taxonomy" id="1639"/>
    <lineage>
        <taxon>Bacteria</taxon>
        <taxon>Bacillati</taxon>
        <taxon>Bacillota</taxon>
        <taxon>Bacilli</taxon>
        <taxon>Bacillales</taxon>
        <taxon>Listeriaceae</taxon>
        <taxon>Listeria</taxon>
    </lineage>
</organism>
<dbReference type="EMBL" id="AAAREG010000013">
    <property type="protein sequence ID" value="EAE2355292.1"/>
    <property type="molecule type" value="Genomic_DNA"/>
</dbReference>
<dbReference type="GeneID" id="86844627"/>
<accession>A0A0B8R7M0</accession>
<dbReference type="EMBL" id="DAAEEB010000005">
    <property type="protein sequence ID" value="HAA8053345.1"/>
    <property type="molecule type" value="Genomic_DNA"/>
</dbReference>
<dbReference type="Proteomes" id="UP000843503">
    <property type="component" value="Unassembled WGS sequence"/>
</dbReference>
<evidence type="ECO:0000313" key="102">
    <source>
        <dbReference type="Proteomes" id="UP000566721"/>
    </source>
</evidence>
<reference evidence="45" key="9">
    <citation type="submission" date="2020-01" db="EMBL/GenBank/DDBJ databases">
        <authorList>
            <consortium name="NCBI Pathogen Detection Project"/>
        </authorList>
    </citation>
    <scope>NUCLEOTIDE SEQUENCE</scope>
    <source>
        <strain evidence="44">09CEB371LM</strain>
        <strain evidence="51">2017-325981-023-01</strain>
        <strain evidence="46">CFIAFB20100120</strain>
        <strain evidence="45">CFIAFB20130012</strain>
        <strain evidence="47">CFIAFB20160038</strain>
        <strain evidence="49">CFIAFB20170037</strain>
        <strain evidence="48">CFIAFB20170045</strain>
        <strain evidence="50">DMG1500109</strain>
        <strain evidence="52">SFBRL218_S4</strain>
    </source>
</reference>
<evidence type="ECO:0000313" key="10">
    <source>
        <dbReference type="EMBL" id="EAE1337376.1"/>
    </source>
</evidence>
<evidence type="ECO:0000313" key="37">
    <source>
        <dbReference type="EMBL" id="ECY6545620.1"/>
    </source>
</evidence>
<dbReference type="Proteomes" id="UP000530452">
    <property type="component" value="Unassembled WGS sequence"/>
</dbReference>
<dbReference type="Proteomes" id="UP000535556">
    <property type="component" value="Unassembled WGS sequence"/>
</dbReference>
<dbReference type="Proteomes" id="UP000358545">
    <property type="component" value="Unassembled WGS sequence"/>
</dbReference>
<evidence type="ECO:0000313" key="66">
    <source>
        <dbReference type="Proteomes" id="UP000354255"/>
    </source>
</evidence>
<dbReference type="Proteomes" id="UP000350032">
    <property type="component" value="Unassembled WGS sequence"/>
</dbReference>
<evidence type="ECO:0000313" key="64">
    <source>
        <dbReference type="Proteomes" id="UP000345329"/>
    </source>
</evidence>
<evidence type="ECO:0000313" key="88">
    <source>
        <dbReference type="Proteomes" id="UP000522199"/>
    </source>
</evidence>